<dbReference type="GO" id="GO:0016787">
    <property type="term" value="F:hydrolase activity"/>
    <property type="evidence" value="ECO:0007669"/>
    <property type="project" value="UniProtKB-KW"/>
</dbReference>
<dbReference type="InterPro" id="IPR029068">
    <property type="entry name" value="Glyas_Bleomycin-R_OHBP_Dase"/>
</dbReference>
<name>A0ABT8NFQ9_9BACL</name>
<dbReference type="PANTHER" id="PTHR46825:SF11">
    <property type="entry name" value="PENICILLIN-BINDING PROTEIN 4"/>
    <property type="match status" value="1"/>
</dbReference>
<dbReference type="Gene3D" id="3.40.710.10">
    <property type="entry name" value="DD-peptidase/beta-lactamase superfamily"/>
    <property type="match status" value="1"/>
</dbReference>
<keyword evidence="5" id="KW-1185">Reference proteome</keyword>
<keyword evidence="2" id="KW-0472">Membrane</keyword>
<feature type="domain" description="VOC" evidence="3">
    <location>
        <begin position="1"/>
        <end position="113"/>
    </location>
</feature>
<gene>
    <name evidence="4" type="ORF">QWY13_14345</name>
</gene>
<comment type="caution">
    <text evidence="4">The sequence shown here is derived from an EMBL/GenBank/DDBJ whole genome shotgun (WGS) entry which is preliminary data.</text>
</comment>
<dbReference type="PROSITE" id="PS51819">
    <property type="entry name" value="VOC"/>
    <property type="match status" value="1"/>
</dbReference>
<dbReference type="Pfam" id="PF18711">
    <property type="entry name" value="TxDE"/>
    <property type="match status" value="1"/>
</dbReference>
<dbReference type="Proteomes" id="UP001172142">
    <property type="component" value="Unassembled WGS sequence"/>
</dbReference>
<dbReference type="PANTHER" id="PTHR46825">
    <property type="entry name" value="D-ALANYL-D-ALANINE-CARBOXYPEPTIDASE/ENDOPEPTIDASE AMPH"/>
    <property type="match status" value="1"/>
</dbReference>
<dbReference type="InterPro" id="IPR001466">
    <property type="entry name" value="Beta-lactam-related"/>
</dbReference>
<dbReference type="SUPFAM" id="SSF54593">
    <property type="entry name" value="Glyoxalase/Bleomycin resistance protein/Dihydroxybiphenyl dioxygenase"/>
    <property type="match status" value="1"/>
</dbReference>
<dbReference type="SUPFAM" id="SSF56601">
    <property type="entry name" value="beta-lactamase/transpeptidase-like"/>
    <property type="match status" value="1"/>
</dbReference>
<dbReference type="RefSeq" id="WP_301857118.1">
    <property type="nucleotide sequence ID" value="NZ_JAUJWU010000004.1"/>
</dbReference>
<proteinExistence type="predicted"/>
<reference evidence="4 5" key="1">
    <citation type="submission" date="2023-07" db="EMBL/GenBank/DDBJ databases">
        <title>Novel species in genus Planococcus.</title>
        <authorList>
            <person name="Ning S."/>
        </authorList>
    </citation>
    <scope>NUCLEOTIDE SEQUENCE [LARGE SCALE GENOMIC DNA]</scope>
    <source>
        <strain evidence="4 5">N017</strain>
    </source>
</reference>
<dbReference type="Gene3D" id="3.10.180.10">
    <property type="entry name" value="2,3-Dihydroxybiphenyl 1,2-Dioxygenase, domain 1"/>
    <property type="match status" value="1"/>
</dbReference>
<evidence type="ECO:0000259" key="3">
    <source>
        <dbReference type="PROSITE" id="PS51819"/>
    </source>
</evidence>
<dbReference type="InterPro" id="IPR050491">
    <property type="entry name" value="AmpC-like"/>
</dbReference>
<accession>A0ABT8NFQ9</accession>
<dbReference type="Pfam" id="PF00144">
    <property type="entry name" value="Beta-lactamase"/>
    <property type="match status" value="1"/>
</dbReference>
<dbReference type="InterPro" id="IPR037523">
    <property type="entry name" value="VOC_core"/>
</dbReference>
<comment type="subcellular location">
    <subcellularLocation>
        <location evidence="1">Membrane</location>
    </subcellularLocation>
</comment>
<dbReference type="InterPro" id="IPR012338">
    <property type="entry name" value="Beta-lactam/transpept-like"/>
</dbReference>
<organism evidence="4 5">
    <name type="scientific">Planococcus shenhongbingii</name>
    <dbReference type="NCBI Taxonomy" id="3058398"/>
    <lineage>
        <taxon>Bacteria</taxon>
        <taxon>Bacillati</taxon>
        <taxon>Bacillota</taxon>
        <taxon>Bacilli</taxon>
        <taxon>Bacillales</taxon>
        <taxon>Caryophanaceae</taxon>
        <taxon>Planococcus</taxon>
    </lineage>
</organism>
<evidence type="ECO:0000256" key="2">
    <source>
        <dbReference type="ARBA" id="ARBA00023136"/>
    </source>
</evidence>
<evidence type="ECO:0000313" key="5">
    <source>
        <dbReference type="Proteomes" id="UP001172142"/>
    </source>
</evidence>
<sequence>MFKKVTLYTNRLKEMKGFYEYQMGFRIVEEDDTSFTLAVGDSQLVFQASERPAIYHFAFNIPGNQFTLAKGWASSRVTLNRQEGMDEVYYANFNADAFYFQDPAGNVIEFIARRHIDRMGNFTVDSLLNISEVSITTKHVKEVGEQIEAMDIPVRGNKGIEPHALNFLGQGDAFILLVAPKRTWYFSKQKSEVHPLSIELMDGRQIGITEEGDFQEVQPTNPISEGLENMDFSGVALLKKEDVWSTAKGWADRSNERPNALDTRFGIASGCKIFTAVVICQLVEEGKLAFENRLSQLLPDFFPDFDVTVHQLLTHTSGIPDYFDEETMENFEELWVKKPMYLMKSGADFVPLFKDEPMKFAPGEKFQYNNAGFIALGLIAEKVAGQAFINMAEERIFARAGMEKSGFFSLDHLPKGVAYGYIDEGDSWRTNQYAIPIQGGADGGAFVTASDMTAFWERLMDYTLLSEEMTKKMLAPHVSAGQNDYGYGVWIMQKADFVWKYHITGYDPGVSFHSGFYPQDGTILTVLSNKSEGAFEALKLIEGTFKKG</sequence>
<dbReference type="EMBL" id="JAUJWU010000004">
    <property type="protein sequence ID" value="MDN7246666.1"/>
    <property type="molecule type" value="Genomic_DNA"/>
</dbReference>
<keyword evidence="4" id="KW-0378">Hydrolase</keyword>
<evidence type="ECO:0000313" key="4">
    <source>
        <dbReference type="EMBL" id="MDN7246666.1"/>
    </source>
</evidence>
<evidence type="ECO:0000256" key="1">
    <source>
        <dbReference type="ARBA" id="ARBA00004370"/>
    </source>
</evidence>
<dbReference type="InterPro" id="IPR040553">
    <property type="entry name" value="TxDE"/>
</dbReference>
<protein>
    <submittedName>
        <fullName evidence="4">Serine hydrolase</fullName>
    </submittedName>
</protein>